<dbReference type="RefSeq" id="WP_200988489.1">
    <property type="nucleotide sequence ID" value="NZ_CP063311.1"/>
</dbReference>
<dbReference type="GO" id="GO:0030488">
    <property type="term" value="P:tRNA methylation"/>
    <property type="evidence" value="ECO:0007669"/>
    <property type="project" value="TreeGrafter"/>
</dbReference>
<name>A0A7S6U3X2_9CYAN</name>
<dbReference type="KEGG" id="aee:IM676_00435"/>
<gene>
    <name evidence="4" type="ORF">IM676_00435</name>
</gene>
<dbReference type="PANTHER" id="PTHR42714:SF2">
    <property type="entry name" value="TRNA MODIFICATION GTPASE GTPBP3, MITOCHONDRIAL"/>
    <property type="match status" value="1"/>
</dbReference>
<sequence>MELFGKKLSPERQKIVDKFREVLGDKEFKLFESSVQEELAKPPKVAIIGKTGVGKSTTINALFGLQEKVSHTTHGTTEASKKIIELPQGAKLEVIDMPGLGEDIEIDKEYTKIYERTLPEADVVLYVIQADLKALTEDQRILRDIVQNVMGNLKGRLVVGLNQVDKIGPGTWNTKFNYPSPEQEDNINRRCQDIQKKLSSALSINVEQVEYYSAEKRYRLYHLLAAIIKASGNVGWKFSINPADPIALADPSVQDLLRKELEEKQLDWWQKIQRYVNDLWSSLKGWF</sequence>
<dbReference type="NCBIfam" id="TIGR00231">
    <property type="entry name" value="small_GTP"/>
    <property type="match status" value="1"/>
</dbReference>
<dbReference type="InterPro" id="IPR006073">
    <property type="entry name" value="GTP-bd"/>
</dbReference>
<dbReference type="EMBL" id="CP063311">
    <property type="protein sequence ID" value="QOV22876.1"/>
    <property type="molecule type" value="Genomic_DNA"/>
</dbReference>
<protein>
    <submittedName>
        <fullName evidence="4">50S ribosome-binding GTPase</fullName>
    </submittedName>
</protein>
<evidence type="ECO:0000313" key="4">
    <source>
        <dbReference type="EMBL" id="QOV22876.1"/>
    </source>
</evidence>
<accession>A0A7S6U3X2</accession>
<dbReference type="Proteomes" id="UP000593846">
    <property type="component" value="Chromosome"/>
</dbReference>
<keyword evidence="5" id="KW-1185">Reference proteome</keyword>
<dbReference type="InterPro" id="IPR027417">
    <property type="entry name" value="P-loop_NTPase"/>
</dbReference>
<dbReference type="PANTHER" id="PTHR42714">
    <property type="entry name" value="TRNA MODIFICATION GTPASE GTPBP3"/>
    <property type="match status" value="1"/>
</dbReference>
<evidence type="ECO:0000256" key="2">
    <source>
        <dbReference type="ARBA" id="ARBA00023134"/>
    </source>
</evidence>
<proteinExistence type="predicted"/>
<dbReference type="Gene3D" id="3.40.50.300">
    <property type="entry name" value="P-loop containing nucleotide triphosphate hydrolases"/>
    <property type="match status" value="1"/>
</dbReference>
<dbReference type="Pfam" id="PF01926">
    <property type="entry name" value="MMR_HSR1"/>
    <property type="match status" value="1"/>
</dbReference>
<evidence type="ECO:0000313" key="5">
    <source>
        <dbReference type="Proteomes" id="UP000593846"/>
    </source>
</evidence>
<dbReference type="InterPro" id="IPR005225">
    <property type="entry name" value="Small_GTP-bd"/>
</dbReference>
<evidence type="ECO:0000259" key="3">
    <source>
        <dbReference type="Pfam" id="PF01926"/>
    </source>
</evidence>
<dbReference type="GO" id="GO:0002098">
    <property type="term" value="P:tRNA wobble uridine modification"/>
    <property type="evidence" value="ECO:0007669"/>
    <property type="project" value="TreeGrafter"/>
</dbReference>
<dbReference type="GO" id="GO:0005525">
    <property type="term" value="F:GTP binding"/>
    <property type="evidence" value="ECO:0007669"/>
    <property type="project" value="UniProtKB-KW"/>
</dbReference>
<reference evidence="5" key="1">
    <citation type="submission" date="2020-10" db="EMBL/GenBank/DDBJ databases">
        <title>Genome-based taxonomic classification of the species Anabaenopsis elenkinii.</title>
        <authorList>
            <person name="Delbaje E."/>
            <person name="Andreote A.P.D."/>
            <person name="Pellegrinetti T.A."/>
            <person name="Cruz R.B."/>
            <person name="Branco L.H.Z."/>
            <person name="Fiore M.F."/>
        </authorList>
    </citation>
    <scope>NUCLEOTIDE SEQUENCE [LARGE SCALE GENOMIC DNA]</scope>
    <source>
        <strain evidence="5">CCIBt3563</strain>
    </source>
</reference>
<dbReference type="GO" id="GO:0005737">
    <property type="term" value="C:cytoplasm"/>
    <property type="evidence" value="ECO:0007669"/>
    <property type="project" value="TreeGrafter"/>
</dbReference>
<dbReference type="AlphaFoldDB" id="A0A7S6U3X2"/>
<evidence type="ECO:0000256" key="1">
    <source>
        <dbReference type="ARBA" id="ARBA00022741"/>
    </source>
</evidence>
<feature type="domain" description="G" evidence="3">
    <location>
        <begin position="44"/>
        <end position="146"/>
    </location>
</feature>
<organism evidence="4 5">
    <name type="scientific">Anabaenopsis elenkinii CCIBt3563</name>
    <dbReference type="NCBI Taxonomy" id="2779889"/>
    <lineage>
        <taxon>Bacteria</taxon>
        <taxon>Bacillati</taxon>
        <taxon>Cyanobacteriota</taxon>
        <taxon>Cyanophyceae</taxon>
        <taxon>Nostocales</taxon>
        <taxon>Nodulariaceae</taxon>
        <taxon>Anabaenopsis</taxon>
    </lineage>
</organism>
<dbReference type="SUPFAM" id="SSF52540">
    <property type="entry name" value="P-loop containing nucleoside triphosphate hydrolases"/>
    <property type="match status" value="2"/>
</dbReference>
<keyword evidence="1" id="KW-0547">Nucleotide-binding</keyword>
<keyword evidence="2" id="KW-0342">GTP-binding</keyword>